<name>A0A4Y8MVR9_9BURK</name>
<dbReference type="Proteomes" id="UP000297385">
    <property type="component" value="Unassembled WGS sequence"/>
</dbReference>
<feature type="transmembrane region" description="Helical" evidence="1">
    <location>
        <begin position="85"/>
        <end position="112"/>
    </location>
</feature>
<sequence>MTPERFQQIVEAYGAEPRRWPQQERAAAQAWAHSHRAEADALLAQAAGVDAWLAADKVEPPGAALFERVLDSAPVRQPVAPRRRLWWSGAAVAGVGLLGGLAGAFAVSFFVLTETAAQAPLAHESSYLTSSFGGASADWSDE</sequence>
<evidence type="ECO:0000313" key="2">
    <source>
        <dbReference type="EMBL" id="TFE41640.1"/>
    </source>
</evidence>
<dbReference type="RefSeq" id="WP_134464854.1">
    <property type="nucleotide sequence ID" value="NZ_JBHSXU010000002.1"/>
</dbReference>
<dbReference type="EMBL" id="SNVI01000002">
    <property type="protein sequence ID" value="TFE41640.1"/>
    <property type="molecule type" value="Genomic_DNA"/>
</dbReference>
<gene>
    <name evidence="2" type="ORF">E2553_33825</name>
</gene>
<dbReference type="GeneID" id="97309546"/>
<keyword evidence="1" id="KW-0472">Membrane</keyword>
<proteinExistence type="predicted"/>
<evidence type="ECO:0000313" key="3">
    <source>
        <dbReference type="Proteomes" id="UP000297385"/>
    </source>
</evidence>
<organism evidence="2 3">
    <name type="scientific">Paraburkholderia dipogonis</name>
    <dbReference type="NCBI Taxonomy" id="1211383"/>
    <lineage>
        <taxon>Bacteria</taxon>
        <taxon>Pseudomonadati</taxon>
        <taxon>Pseudomonadota</taxon>
        <taxon>Betaproteobacteria</taxon>
        <taxon>Burkholderiales</taxon>
        <taxon>Burkholderiaceae</taxon>
        <taxon>Paraburkholderia</taxon>
    </lineage>
</organism>
<evidence type="ECO:0000256" key="1">
    <source>
        <dbReference type="SAM" id="Phobius"/>
    </source>
</evidence>
<dbReference type="AlphaFoldDB" id="A0A4Y8MVR9"/>
<comment type="caution">
    <text evidence="2">The sequence shown here is derived from an EMBL/GenBank/DDBJ whole genome shotgun (WGS) entry which is preliminary data.</text>
</comment>
<reference evidence="2 3" key="1">
    <citation type="submission" date="2019-03" db="EMBL/GenBank/DDBJ databases">
        <title>Complete Genome Sequence of Paraburkholderia dipogonis ICMP 19430T, a Nitrogen-fixing Symbiont of the South African Invasive Legume Dipogon lignosus in New Zealand.</title>
        <authorList>
            <person name="De Meyer S.E."/>
        </authorList>
    </citation>
    <scope>NUCLEOTIDE SEQUENCE [LARGE SCALE GENOMIC DNA]</scope>
    <source>
        <strain evidence="2 3">ICMP 19430</strain>
    </source>
</reference>
<accession>A0A4Y8MVR9</accession>
<protein>
    <submittedName>
        <fullName evidence="2">Uncharacterized protein</fullName>
    </submittedName>
</protein>
<keyword evidence="1" id="KW-0812">Transmembrane</keyword>
<keyword evidence="1" id="KW-1133">Transmembrane helix</keyword>